<evidence type="ECO:0000256" key="1">
    <source>
        <dbReference type="SAM" id="Phobius"/>
    </source>
</evidence>
<keyword evidence="1" id="KW-1133">Transmembrane helix</keyword>
<keyword evidence="1" id="KW-0812">Transmembrane</keyword>
<reference evidence="2 3" key="1">
    <citation type="journal article" date="2023" name="Nucleic Acids Res.">
        <title>The hologenome of Daphnia magna reveals possible DNA methylation and microbiome-mediated evolution of the host genome.</title>
        <authorList>
            <person name="Chaturvedi A."/>
            <person name="Li X."/>
            <person name="Dhandapani V."/>
            <person name="Marshall H."/>
            <person name="Kissane S."/>
            <person name="Cuenca-Cambronero M."/>
            <person name="Asole G."/>
            <person name="Calvet F."/>
            <person name="Ruiz-Romero M."/>
            <person name="Marangio P."/>
            <person name="Guigo R."/>
            <person name="Rago D."/>
            <person name="Mirbahai L."/>
            <person name="Eastwood N."/>
            <person name="Colbourne J.K."/>
            <person name="Zhou J."/>
            <person name="Mallon E."/>
            <person name="Orsini L."/>
        </authorList>
    </citation>
    <scope>NUCLEOTIDE SEQUENCE [LARGE SCALE GENOMIC DNA]</scope>
    <source>
        <strain evidence="2">LRV0_1</strain>
    </source>
</reference>
<dbReference type="Proteomes" id="UP001234178">
    <property type="component" value="Unassembled WGS sequence"/>
</dbReference>
<sequence>MKNKVLEFYCRPGVLLSGVRVLLSGVGVLLSGVVLLSGGGVLLSGCGVLLSGSNWGSNVLEFHCFWSSTVLEFYCQQPLRRSNIENILSPLLAEDLRNPHDGVEQSAIILFR</sequence>
<organism evidence="2 3">
    <name type="scientific">Daphnia magna</name>
    <dbReference type="NCBI Taxonomy" id="35525"/>
    <lineage>
        <taxon>Eukaryota</taxon>
        <taxon>Metazoa</taxon>
        <taxon>Ecdysozoa</taxon>
        <taxon>Arthropoda</taxon>
        <taxon>Crustacea</taxon>
        <taxon>Branchiopoda</taxon>
        <taxon>Diplostraca</taxon>
        <taxon>Cladocera</taxon>
        <taxon>Anomopoda</taxon>
        <taxon>Daphniidae</taxon>
        <taxon>Daphnia</taxon>
    </lineage>
</organism>
<keyword evidence="1" id="KW-0472">Membrane</keyword>
<protein>
    <submittedName>
        <fullName evidence="2">Uncharacterized protein</fullName>
    </submittedName>
</protein>
<keyword evidence="3" id="KW-1185">Reference proteome</keyword>
<evidence type="ECO:0000313" key="3">
    <source>
        <dbReference type="Proteomes" id="UP001234178"/>
    </source>
</evidence>
<gene>
    <name evidence="2" type="ORF">OUZ56_010042</name>
</gene>
<accession>A0ABR0AHM0</accession>
<feature type="transmembrane region" description="Helical" evidence="1">
    <location>
        <begin position="21"/>
        <end position="50"/>
    </location>
</feature>
<comment type="caution">
    <text evidence="2">The sequence shown here is derived from an EMBL/GenBank/DDBJ whole genome shotgun (WGS) entry which is preliminary data.</text>
</comment>
<name>A0ABR0AHM0_9CRUS</name>
<proteinExistence type="predicted"/>
<dbReference type="EMBL" id="JAOYFB010000037">
    <property type="protein sequence ID" value="KAK4024619.1"/>
    <property type="molecule type" value="Genomic_DNA"/>
</dbReference>
<evidence type="ECO:0000313" key="2">
    <source>
        <dbReference type="EMBL" id="KAK4024619.1"/>
    </source>
</evidence>